<dbReference type="PANTHER" id="PTHR12143:SF43">
    <property type="entry name" value="PUTATIVE-RELATED"/>
    <property type="match status" value="1"/>
</dbReference>
<name>A0A9W9V9S6_9EURO</name>
<dbReference type="Pfam" id="PF07971">
    <property type="entry name" value="Glyco_hydro_92"/>
    <property type="match status" value="1"/>
</dbReference>
<dbReference type="EMBL" id="JAPZBT010000002">
    <property type="protein sequence ID" value="KAJ5371635.1"/>
    <property type="molecule type" value="Genomic_DNA"/>
</dbReference>
<accession>A0A9W9V9S6</accession>
<reference evidence="2" key="2">
    <citation type="journal article" date="2023" name="IMA Fungus">
        <title>Comparative genomic study of the Penicillium genus elucidates a diverse pangenome and 15 lateral gene transfer events.</title>
        <authorList>
            <person name="Petersen C."/>
            <person name="Sorensen T."/>
            <person name="Nielsen M.R."/>
            <person name="Sondergaard T.E."/>
            <person name="Sorensen J.L."/>
            <person name="Fitzpatrick D.A."/>
            <person name="Frisvad J.C."/>
            <person name="Nielsen K.L."/>
        </authorList>
    </citation>
    <scope>NUCLEOTIDE SEQUENCE</scope>
    <source>
        <strain evidence="2">IBT 3081</strain>
    </source>
</reference>
<dbReference type="InterPro" id="IPR050883">
    <property type="entry name" value="PNGase"/>
</dbReference>
<dbReference type="InterPro" id="IPR012939">
    <property type="entry name" value="Glyco_hydro_92"/>
</dbReference>
<organism evidence="2 3">
    <name type="scientific">Penicillium concentricum</name>
    <dbReference type="NCBI Taxonomy" id="293559"/>
    <lineage>
        <taxon>Eukaryota</taxon>
        <taxon>Fungi</taxon>
        <taxon>Dikarya</taxon>
        <taxon>Ascomycota</taxon>
        <taxon>Pezizomycotina</taxon>
        <taxon>Eurotiomycetes</taxon>
        <taxon>Eurotiomycetidae</taxon>
        <taxon>Eurotiales</taxon>
        <taxon>Aspergillaceae</taxon>
        <taxon>Penicillium</taxon>
    </lineage>
</organism>
<feature type="domain" description="Glycosyl hydrolase family 92" evidence="1">
    <location>
        <begin position="1"/>
        <end position="322"/>
    </location>
</feature>
<dbReference type="GO" id="GO:0005975">
    <property type="term" value="P:carbohydrate metabolic process"/>
    <property type="evidence" value="ECO:0007669"/>
    <property type="project" value="InterPro"/>
</dbReference>
<sequence length="336" mass="37550">MIATNAGVVLANAQEREFGDFDISKAWKAVKKNAYTPSDHDTDTLYYDREPGISYEARPGLTSYMKQGWVYNDDWPEAGSRTLDYAFNDYACSVVAAHSGEDDATVQALKNRSGNFAYLWNNKTQFMQARNANGTWANNSFGWTEGDDYVYTFDVMHDMKGLARLFNGRQAFCDKLDAHFQGGHNDHTNEPSHHSALGYPNQAAETIRDIAWANYNTTSGGLGQMSAWYVFSALGFYPVNPASDEYIVGTPFFEEVSIQFPSGASTGGRAANDRERRLEIRAPGAPTKPYIRSLKVDGKRINPPNLKHSQLVNVARIGFEMRSTPTSWGSRPLWET</sequence>
<evidence type="ECO:0000259" key="1">
    <source>
        <dbReference type="Pfam" id="PF07971"/>
    </source>
</evidence>
<dbReference type="GeneID" id="81460554"/>
<dbReference type="GO" id="GO:0006516">
    <property type="term" value="P:glycoprotein catabolic process"/>
    <property type="evidence" value="ECO:0007669"/>
    <property type="project" value="TreeGrafter"/>
</dbReference>
<dbReference type="GO" id="GO:0005829">
    <property type="term" value="C:cytosol"/>
    <property type="evidence" value="ECO:0007669"/>
    <property type="project" value="TreeGrafter"/>
</dbReference>
<dbReference type="SUPFAM" id="SSF48208">
    <property type="entry name" value="Six-hairpin glycosidases"/>
    <property type="match status" value="1"/>
</dbReference>
<dbReference type="GO" id="GO:0000224">
    <property type="term" value="F:peptide-N4-(N-acetyl-beta-glucosaminyl)asparagine amidase activity"/>
    <property type="evidence" value="ECO:0007669"/>
    <property type="project" value="TreeGrafter"/>
</dbReference>
<comment type="caution">
    <text evidence="2">The sequence shown here is derived from an EMBL/GenBank/DDBJ whole genome shotgun (WGS) entry which is preliminary data.</text>
</comment>
<protein>
    <submittedName>
        <fullName evidence="2">Alpha-1-2-mannosidase</fullName>
    </submittedName>
</protein>
<dbReference type="PANTHER" id="PTHR12143">
    <property type="entry name" value="PEPTIDE N-GLYCANASE PNGASE -RELATED"/>
    <property type="match status" value="1"/>
</dbReference>
<gene>
    <name evidence="2" type="ORF">N7517_003641</name>
</gene>
<dbReference type="Proteomes" id="UP001147752">
    <property type="component" value="Unassembled WGS sequence"/>
</dbReference>
<keyword evidence="3" id="KW-1185">Reference proteome</keyword>
<dbReference type="GO" id="GO:0005634">
    <property type="term" value="C:nucleus"/>
    <property type="evidence" value="ECO:0007669"/>
    <property type="project" value="TreeGrafter"/>
</dbReference>
<dbReference type="InterPro" id="IPR008928">
    <property type="entry name" value="6-hairpin_glycosidase_sf"/>
</dbReference>
<dbReference type="OrthoDB" id="449263at2759"/>
<dbReference type="Gene3D" id="1.20.1610.10">
    <property type="entry name" value="alpha-1,2-mannosidases domains"/>
    <property type="match status" value="1"/>
</dbReference>
<evidence type="ECO:0000313" key="2">
    <source>
        <dbReference type="EMBL" id="KAJ5371635.1"/>
    </source>
</evidence>
<reference evidence="2" key="1">
    <citation type="submission" date="2022-12" db="EMBL/GenBank/DDBJ databases">
        <authorList>
            <person name="Petersen C."/>
        </authorList>
    </citation>
    <scope>NUCLEOTIDE SEQUENCE</scope>
    <source>
        <strain evidence="2">IBT 3081</strain>
    </source>
</reference>
<dbReference type="AlphaFoldDB" id="A0A9W9V9S6"/>
<evidence type="ECO:0000313" key="3">
    <source>
        <dbReference type="Proteomes" id="UP001147752"/>
    </source>
</evidence>
<dbReference type="RefSeq" id="XP_056577621.1">
    <property type="nucleotide sequence ID" value="XM_056721371.1"/>
</dbReference>
<proteinExistence type="predicted"/>